<accession>A0A162P966</accession>
<sequence>MPLSKLSTFGGMVSLSHFAHTRICIAGSERTASFPISQKQFFLSHNSNEEFTTRKTVEPTI</sequence>
<keyword evidence="2" id="KW-1185">Reference proteome</keyword>
<dbReference type="EMBL" id="LRGB01000512">
    <property type="protein sequence ID" value="KZS18647.1"/>
    <property type="molecule type" value="Genomic_DNA"/>
</dbReference>
<organism evidence="1 2">
    <name type="scientific">Daphnia magna</name>
    <dbReference type="NCBI Taxonomy" id="35525"/>
    <lineage>
        <taxon>Eukaryota</taxon>
        <taxon>Metazoa</taxon>
        <taxon>Ecdysozoa</taxon>
        <taxon>Arthropoda</taxon>
        <taxon>Crustacea</taxon>
        <taxon>Branchiopoda</taxon>
        <taxon>Diplostraca</taxon>
        <taxon>Cladocera</taxon>
        <taxon>Anomopoda</taxon>
        <taxon>Daphniidae</taxon>
        <taxon>Daphnia</taxon>
    </lineage>
</organism>
<dbReference type="AlphaFoldDB" id="A0A162P966"/>
<protein>
    <submittedName>
        <fullName evidence="1">Uncharacterized protein</fullName>
    </submittedName>
</protein>
<proteinExistence type="predicted"/>
<evidence type="ECO:0000313" key="1">
    <source>
        <dbReference type="EMBL" id="KZS18647.1"/>
    </source>
</evidence>
<name>A0A162P966_9CRUS</name>
<gene>
    <name evidence="1" type="ORF">APZ42_015216</name>
</gene>
<evidence type="ECO:0000313" key="2">
    <source>
        <dbReference type="Proteomes" id="UP000076858"/>
    </source>
</evidence>
<reference evidence="1 2" key="1">
    <citation type="submission" date="2016-03" db="EMBL/GenBank/DDBJ databases">
        <title>EvidentialGene: Evidence-directed Construction of Genes on Genomes.</title>
        <authorList>
            <person name="Gilbert D.G."/>
            <person name="Choi J.-H."/>
            <person name="Mockaitis K."/>
            <person name="Colbourne J."/>
            <person name="Pfrender M."/>
        </authorList>
    </citation>
    <scope>NUCLEOTIDE SEQUENCE [LARGE SCALE GENOMIC DNA]</scope>
    <source>
        <strain evidence="1 2">Xinb3</strain>
        <tissue evidence="1">Complete organism</tissue>
    </source>
</reference>
<comment type="caution">
    <text evidence="1">The sequence shown here is derived from an EMBL/GenBank/DDBJ whole genome shotgun (WGS) entry which is preliminary data.</text>
</comment>
<dbReference type="Proteomes" id="UP000076858">
    <property type="component" value="Unassembled WGS sequence"/>
</dbReference>